<keyword evidence="2 5" id="KW-0689">Ribosomal protein</keyword>
<dbReference type="InterPro" id="IPR036948">
    <property type="entry name" value="Ribosomal_eL21_sf"/>
</dbReference>
<dbReference type="InterPro" id="IPR001147">
    <property type="entry name" value="Ribosomal_eL21"/>
</dbReference>
<dbReference type="Gene3D" id="2.30.30.70">
    <property type="entry name" value="Ribosomal protein L21"/>
    <property type="match status" value="1"/>
</dbReference>
<dbReference type="PROSITE" id="PS01171">
    <property type="entry name" value="RIBOSOMAL_L21E"/>
    <property type="match status" value="1"/>
</dbReference>
<evidence type="ECO:0000256" key="5">
    <source>
        <dbReference type="HAMAP-Rule" id="MF_00369"/>
    </source>
</evidence>
<dbReference type="InterPro" id="IPR008991">
    <property type="entry name" value="Translation_prot_SH3-like_sf"/>
</dbReference>
<organism evidence="7 8">
    <name type="scientific">Halobellus rubicundus</name>
    <dbReference type="NCBI Taxonomy" id="2996466"/>
    <lineage>
        <taxon>Archaea</taxon>
        <taxon>Methanobacteriati</taxon>
        <taxon>Methanobacteriota</taxon>
        <taxon>Stenosarchaea group</taxon>
        <taxon>Halobacteria</taxon>
        <taxon>Halobacteriales</taxon>
        <taxon>Haloferacaceae</taxon>
        <taxon>Halobellus</taxon>
    </lineage>
</organism>
<feature type="region of interest" description="Disordered" evidence="6">
    <location>
        <begin position="1"/>
        <end position="37"/>
    </location>
</feature>
<keyword evidence="3 5" id="KW-0687">Ribonucleoprotein</keyword>
<comment type="caution">
    <text evidence="7">The sequence shown here is derived from an EMBL/GenBank/DDBJ whole genome shotgun (WGS) entry which is preliminary data.</text>
</comment>
<evidence type="ECO:0000313" key="8">
    <source>
        <dbReference type="Proteomes" id="UP001570511"/>
    </source>
</evidence>
<dbReference type="Proteomes" id="UP001570511">
    <property type="component" value="Unassembled WGS sequence"/>
</dbReference>
<gene>
    <name evidence="5" type="primary">rpl21e</name>
    <name evidence="7" type="ORF">OS889_11120</name>
</gene>
<dbReference type="GO" id="GO:0005840">
    <property type="term" value="C:ribosome"/>
    <property type="evidence" value="ECO:0007669"/>
    <property type="project" value="UniProtKB-KW"/>
</dbReference>
<evidence type="ECO:0000256" key="4">
    <source>
        <dbReference type="ARBA" id="ARBA00035219"/>
    </source>
</evidence>
<dbReference type="SUPFAM" id="SSF50104">
    <property type="entry name" value="Translation proteins SH3-like domain"/>
    <property type="match status" value="1"/>
</dbReference>
<comment type="similarity">
    <text evidence="1 5">Belongs to the eukaryotic ribosomal protein eL21 family.</text>
</comment>
<evidence type="ECO:0000256" key="3">
    <source>
        <dbReference type="ARBA" id="ARBA00023274"/>
    </source>
</evidence>
<name>A0ABD5MJQ4_9EURY</name>
<dbReference type="NCBIfam" id="NF003303">
    <property type="entry name" value="PRK04306.1"/>
    <property type="match status" value="1"/>
</dbReference>
<dbReference type="GO" id="GO:0006412">
    <property type="term" value="P:translation"/>
    <property type="evidence" value="ECO:0007669"/>
    <property type="project" value="UniProtKB-UniRule"/>
</dbReference>
<proteinExistence type="inferred from homology"/>
<keyword evidence="8" id="KW-1185">Reference proteome</keyword>
<dbReference type="InterPro" id="IPR022856">
    <property type="entry name" value="Ribosomal_eL21_arc"/>
</dbReference>
<dbReference type="GO" id="GO:1990904">
    <property type="term" value="C:ribonucleoprotein complex"/>
    <property type="evidence" value="ECO:0007669"/>
    <property type="project" value="UniProtKB-KW"/>
</dbReference>
<dbReference type="Pfam" id="PF01157">
    <property type="entry name" value="Ribosomal_L21e"/>
    <property type="match status" value="1"/>
</dbReference>
<evidence type="ECO:0000256" key="2">
    <source>
        <dbReference type="ARBA" id="ARBA00022980"/>
    </source>
</evidence>
<evidence type="ECO:0000313" key="7">
    <source>
        <dbReference type="EMBL" id="MFA1611551.1"/>
    </source>
</evidence>
<dbReference type="RefSeq" id="WP_372389862.1">
    <property type="nucleotide sequence ID" value="NZ_JBGNYA010000001.1"/>
</dbReference>
<dbReference type="InterPro" id="IPR018259">
    <property type="entry name" value="Ribosomal_eL21_CS"/>
</dbReference>
<evidence type="ECO:0000256" key="6">
    <source>
        <dbReference type="SAM" id="MobiDB-lite"/>
    </source>
</evidence>
<dbReference type="EMBL" id="JBGNYA010000001">
    <property type="protein sequence ID" value="MFA1611551.1"/>
    <property type="molecule type" value="Genomic_DNA"/>
</dbReference>
<sequence>MPSSNGPLHGTRGKLSNKPRNRGTSPPQRAIAEYDEGQKVHLKIDPSVQEGRFHPRFNGHTGEVVGKQGRAFKVRIVDGGTEKTLITRPAHLRAQE</sequence>
<dbReference type="AlphaFoldDB" id="A0ABD5MJQ4"/>
<reference evidence="7 8" key="1">
    <citation type="submission" date="2024-08" db="EMBL/GenBank/DDBJ databases">
        <title>Halobellus sp. MBLA0158 whole genome sequence.</title>
        <authorList>
            <person name="Hwang C.Y."/>
            <person name="Cho E.-S."/>
            <person name="Seo M.-J."/>
        </authorList>
    </citation>
    <scope>NUCLEOTIDE SEQUENCE [LARGE SCALE GENOMIC DNA]</scope>
    <source>
        <strain evidence="7 8">MBLA0158</strain>
    </source>
</reference>
<accession>A0ABD5MJQ4</accession>
<evidence type="ECO:0000256" key="1">
    <source>
        <dbReference type="ARBA" id="ARBA00008427"/>
    </source>
</evidence>
<protein>
    <recommendedName>
        <fullName evidence="4 5">Large ribosomal subunit protein eL21</fullName>
    </recommendedName>
</protein>
<feature type="compositionally biased region" description="Basic residues" evidence="6">
    <location>
        <begin position="11"/>
        <end position="21"/>
    </location>
</feature>
<dbReference type="HAMAP" id="MF_00369">
    <property type="entry name" value="Ribosomal_eL21"/>
    <property type="match status" value="1"/>
</dbReference>